<evidence type="ECO:0000313" key="2">
    <source>
        <dbReference type="Proteomes" id="UP000789920"/>
    </source>
</evidence>
<dbReference type="EMBL" id="CAJVQC010090758">
    <property type="protein sequence ID" value="CAG8825585.1"/>
    <property type="molecule type" value="Genomic_DNA"/>
</dbReference>
<proteinExistence type="predicted"/>
<comment type="caution">
    <text evidence="1">The sequence shown here is derived from an EMBL/GenBank/DDBJ whole genome shotgun (WGS) entry which is preliminary data.</text>
</comment>
<dbReference type="Proteomes" id="UP000789920">
    <property type="component" value="Unassembled WGS sequence"/>
</dbReference>
<organism evidence="1 2">
    <name type="scientific">Racocetra persica</name>
    <dbReference type="NCBI Taxonomy" id="160502"/>
    <lineage>
        <taxon>Eukaryota</taxon>
        <taxon>Fungi</taxon>
        <taxon>Fungi incertae sedis</taxon>
        <taxon>Mucoromycota</taxon>
        <taxon>Glomeromycotina</taxon>
        <taxon>Glomeromycetes</taxon>
        <taxon>Diversisporales</taxon>
        <taxon>Gigasporaceae</taxon>
        <taxon>Racocetra</taxon>
    </lineage>
</organism>
<gene>
    <name evidence="1" type="ORF">RPERSI_LOCUS26520</name>
</gene>
<feature type="non-terminal residue" evidence="1">
    <location>
        <position position="47"/>
    </location>
</feature>
<evidence type="ECO:0000313" key="1">
    <source>
        <dbReference type="EMBL" id="CAG8825585.1"/>
    </source>
</evidence>
<sequence>NISQKHGNSKRLKPNPTKKFVKQAIHYFINNDLLYRKNKDKNRLALR</sequence>
<accession>A0ACA9S6J1</accession>
<reference evidence="1" key="1">
    <citation type="submission" date="2021-06" db="EMBL/GenBank/DDBJ databases">
        <authorList>
            <person name="Kallberg Y."/>
            <person name="Tangrot J."/>
            <person name="Rosling A."/>
        </authorList>
    </citation>
    <scope>NUCLEOTIDE SEQUENCE</scope>
    <source>
        <strain evidence="1">MA461A</strain>
    </source>
</reference>
<feature type="non-terminal residue" evidence="1">
    <location>
        <position position="1"/>
    </location>
</feature>
<protein>
    <submittedName>
        <fullName evidence="1">3739_t:CDS:1</fullName>
    </submittedName>
</protein>
<keyword evidence="2" id="KW-1185">Reference proteome</keyword>
<name>A0ACA9S6J1_9GLOM</name>